<feature type="region of interest" description="Disordered" evidence="1">
    <location>
        <begin position="314"/>
        <end position="403"/>
    </location>
</feature>
<evidence type="ECO:0000313" key="3">
    <source>
        <dbReference type="Proteomes" id="UP000078576"/>
    </source>
</evidence>
<feature type="compositionally biased region" description="Low complexity" evidence="1">
    <location>
        <begin position="369"/>
        <end position="382"/>
    </location>
</feature>
<organism evidence="2 3">
    <name type="scientific">Cytospora mali</name>
    <name type="common">Apple Valsa canker fungus</name>
    <name type="synonym">Valsa mali</name>
    <dbReference type="NCBI Taxonomy" id="578113"/>
    <lineage>
        <taxon>Eukaryota</taxon>
        <taxon>Fungi</taxon>
        <taxon>Dikarya</taxon>
        <taxon>Ascomycota</taxon>
        <taxon>Pezizomycotina</taxon>
        <taxon>Sordariomycetes</taxon>
        <taxon>Sordariomycetidae</taxon>
        <taxon>Diaporthales</taxon>
        <taxon>Cytosporaceae</taxon>
        <taxon>Cytospora</taxon>
    </lineage>
</organism>
<dbReference type="EMBL" id="KN714850">
    <property type="protein sequence ID" value="KUI63003.1"/>
    <property type="molecule type" value="Genomic_DNA"/>
</dbReference>
<proteinExistence type="predicted"/>
<evidence type="ECO:0000256" key="1">
    <source>
        <dbReference type="SAM" id="MobiDB-lite"/>
    </source>
</evidence>
<feature type="region of interest" description="Disordered" evidence="1">
    <location>
        <begin position="1"/>
        <end position="67"/>
    </location>
</feature>
<protein>
    <submittedName>
        <fullName evidence="2">Uncharacterized protein</fullName>
    </submittedName>
</protein>
<sequence length="430" mass="46416">MLPGEGSRSVGAPSMASQILGGSRPQGSEYGSKTISTRLQAQEDPNVALQKQAQKKQAEQEKQTLEDDEFEVVQNMLGGEVEPTLDIGEFNAFNSVPADAHASTVAAQVEALYRDMNGMLVTLGLNARALAGFIKGHEDLRNGDQKTKDDLNNPDDWVLCEAEDFSHVLDDELAPELEAGRLQDLDDTWDTCQGLVREIPKLRAKHQDIKRILGSVLDPEQALTARSLPLSAEQAAQQNELRQTYAKMTKLMADAEGALTMLKTKLASLAGTSGKAAAVPTVDAVMRTILRMTSAAEKRSGDLDVLERQMRKVRLSGSAAPSSREASPSVTATPTPNSKKQSPLLLSSSVQTPPSRRLLMSSVGSLNGSASRATPTPTLTPTPRKKLSGFTEEDKAAVRTKMQKRQAVLDRLRGKLVESGPKMSRYGDGK</sequence>
<dbReference type="OrthoDB" id="248320at2759"/>
<feature type="compositionally biased region" description="Polar residues" evidence="1">
    <location>
        <begin position="25"/>
        <end position="40"/>
    </location>
</feature>
<reference evidence="3" key="1">
    <citation type="submission" date="2014-12" db="EMBL/GenBank/DDBJ databases">
        <title>Genome Sequence of Valsa Canker Pathogens Uncovers a Specific Adaption of Colonization on Woody Bark.</title>
        <authorList>
            <person name="Yin Z."/>
            <person name="Liu H."/>
            <person name="Gao X."/>
            <person name="Li Z."/>
            <person name="Song N."/>
            <person name="Ke X."/>
            <person name="Dai Q."/>
            <person name="Wu Y."/>
            <person name="Sun Y."/>
            <person name="Xu J.-R."/>
            <person name="Kang Z.K."/>
            <person name="Wang L."/>
            <person name="Huang L."/>
        </authorList>
    </citation>
    <scope>NUCLEOTIDE SEQUENCE [LARGE SCALE GENOMIC DNA]</scope>
    <source>
        <strain evidence="3">SXYL134</strain>
    </source>
</reference>
<feature type="compositionally biased region" description="Low complexity" evidence="1">
    <location>
        <begin position="338"/>
        <end position="355"/>
    </location>
</feature>
<dbReference type="Proteomes" id="UP000078576">
    <property type="component" value="Unassembled WGS sequence"/>
</dbReference>
<keyword evidence="3" id="KW-1185">Reference proteome</keyword>
<gene>
    <name evidence="2" type="ORF">VP1G_10116</name>
</gene>
<feature type="compositionally biased region" description="Basic and acidic residues" evidence="1">
    <location>
        <begin position="56"/>
        <end position="65"/>
    </location>
</feature>
<evidence type="ECO:0000313" key="2">
    <source>
        <dbReference type="EMBL" id="KUI63003.1"/>
    </source>
</evidence>
<dbReference type="STRING" id="694573.A0A194VGK6"/>
<accession>A0A194VGK6</accession>
<feature type="compositionally biased region" description="Low complexity" evidence="1">
    <location>
        <begin position="316"/>
        <end position="329"/>
    </location>
</feature>
<dbReference type="AlphaFoldDB" id="A0A194VGK6"/>
<name>A0A194VGK6_CYTMA</name>